<organism evidence="1 2">
    <name type="scientific">Vibrio quintilis</name>
    <dbReference type="NCBI Taxonomy" id="1117707"/>
    <lineage>
        <taxon>Bacteria</taxon>
        <taxon>Pseudomonadati</taxon>
        <taxon>Pseudomonadota</taxon>
        <taxon>Gammaproteobacteria</taxon>
        <taxon>Vibrionales</taxon>
        <taxon>Vibrionaceae</taxon>
        <taxon>Vibrio</taxon>
    </lineage>
</organism>
<evidence type="ECO:0000313" key="2">
    <source>
        <dbReference type="Proteomes" id="UP000184600"/>
    </source>
</evidence>
<accession>A0A1M7YVI1</accession>
<dbReference type="AlphaFoldDB" id="A0A1M7YVI1"/>
<dbReference type="EMBL" id="FRFG01000026">
    <property type="protein sequence ID" value="SHO56571.1"/>
    <property type="molecule type" value="Genomic_DNA"/>
</dbReference>
<gene>
    <name evidence="1" type="ORF">VQ7734_02340</name>
</gene>
<evidence type="ECO:0000313" key="1">
    <source>
        <dbReference type="EMBL" id="SHO56571.1"/>
    </source>
</evidence>
<protein>
    <submittedName>
        <fullName evidence="1">Uncharacterized protein</fullName>
    </submittedName>
</protein>
<keyword evidence="2" id="KW-1185">Reference proteome</keyword>
<reference evidence="2" key="1">
    <citation type="submission" date="2016-12" db="EMBL/GenBank/DDBJ databases">
        <authorList>
            <person name="Rodrigo-Torres L."/>
            <person name="Arahal R.D."/>
            <person name="Lucena T."/>
        </authorList>
    </citation>
    <scope>NUCLEOTIDE SEQUENCE [LARGE SCALE GENOMIC DNA]</scope>
</reference>
<sequence>MRGLGVLFHKRCYFRNICAPGSSLFFKAKQMKDAVTIRHKECQMVVYNVLIIAQRIRHGTGYIERRRQSKTYHAG</sequence>
<name>A0A1M7YVI1_9VIBR</name>
<dbReference type="Proteomes" id="UP000184600">
    <property type="component" value="Unassembled WGS sequence"/>
</dbReference>
<dbReference type="STRING" id="1117707.VQ7734_02340"/>
<proteinExistence type="predicted"/>